<dbReference type="EMBL" id="ML991856">
    <property type="protein sequence ID" value="KAF2229718.1"/>
    <property type="molecule type" value="Genomic_DNA"/>
</dbReference>
<evidence type="ECO:0000256" key="4">
    <source>
        <dbReference type="PIRSR" id="PIRSR005739-1"/>
    </source>
</evidence>
<evidence type="ECO:0000256" key="2">
    <source>
        <dbReference type="ARBA" id="ARBA00022679"/>
    </source>
</evidence>
<dbReference type="Gene3D" id="1.10.10.10">
    <property type="entry name" value="Winged helix-like DNA-binding domain superfamily/Winged helix DNA-binding domain"/>
    <property type="match status" value="1"/>
</dbReference>
<dbReference type="InterPro" id="IPR036390">
    <property type="entry name" value="WH_DNA-bd_sf"/>
</dbReference>
<feature type="domain" description="O-methyltransferase C-terminal" evidence="5">
    <location>
        <begin position="174"/>
        <end position="363"/>
    </location>
</feature>
<proteinExistence type="predicted"/>
<dbReference type="PANTHER" id="PTHR43712">
    <property type="entry name" value="PUTATIVE (AFU_ORTHOLOGUE AFUA_4G14580)-RELATED"/>
    <property type="match status" value="1"/>
</dbReference>
<keyword evidence="1 7" id="KW-0489">Methyltransferase</keyword>
<dbReference type="Proteomes" id="UP000800092">
    <property type="component" value="Unassembled WGS sequence"/>
</dbReference>
<evidence type="ECO:0000313" key="7">
    <source>
        <dbReference type="EMBL" id="KAF2229718.1"/>
    </source>
</evidence>
<dbReference type="PROSITE" id="PS51683">
    <property type="entry name" value="SAM_OMT_II"/>
    <property type="match status" value="1"/>
</dbReference>
<dbReference type="InterPro" id="IPR012967">
    <property type="entry name" value="COMT_dimerisation"/>
</dbReference>
<protein>
    <submittedName>
        <fullName evidence="7">S-adenosyl-L-methionine-dependent methyltransferase</fullName>
    </submittedName>
</protein>
<organism evidence="7 8">
    <name type="scientific">Viridothelium virens</name>
    <name type="common">Speckled blister lichen</name>
    <name type="synonym">Trypethelium virens</name>
    <dbReference type="NCBI Taxonomy" id="1048519"/>
    <lineage>
        <taxon>Eukaryota</taxon>
        <taxon>Fungi</taxon>
        <taxon>Dikarya</taxon>
        <taxon>Ascomycota</taxon>
        <taxon>Pezizomycotina</taxon>
        <taxon>Dothideomycetes</taxon>
        <taxon>Dothideomycetes incertae sedis</taxon>
        <taxon>Trypetheliales</taxon>
        <taxon>Trypetheliaceae</taxon>
        <taxon>Viridothelium</taxon>
    </lineage>
</organism>
<feature type="domain" description="O-methyltransferase dimerisation" evidence="6">
    <location>
        <begin position="60"/>
        <end position="127"/>
    </location>
</feature>
<sequence length="386" mass="43701">MCVRFEKLPAEDDSLQEVGRTNTTKAQLAASALRLNQRLELPWQRIARLFYAEPFLAISIQIANHMHLFKTLHEQEGSRTVDDLAHSLGRDPSFIRRILRSLSAGKILEQHGSDAYFSTPLSEVLLVPEAVHAIDFLFESGYPYFALIPEYIQSIGFVSPADQGAWQNFRKTDMSIYEWLDTHPEEMMNFVGLMKVWSESQEPWIELYPADSLLDSADKQGTILVDVAGGGGRDINNFLGRYPQTAGRLVLQDRPEEVKAAKIQQGIERMPHDIFTPQPIKAARAYFLHSILHNYTDERARDLLGHLKKSMNPGYSKVLVYEDTVSNQDPKELSCGSDLVMMATFGTGARTELDWELLFDSVGLKLNKTFRSTRGSQCLMELELVT</sequence>
<feature type="active site" description="Proton acceptor" evidence="4">
    <location>
        <position position="293"/>
    </location>
</feature>
<dbReference type="GO" id="GO:0008171">
    <property type="term" value="F:O-methyltransferase activity"/>
    <property type="evidence" value="ECO:0007669"/>
    <property type="project" value="InterPro"/>
</dbReference>
<evidence type="ECO:0000256" key="1">
    <source>
        <dbReference type="ARBA" id="ARBA00022603"/>
    </source>
</evidence>
<accession>A0A6A6GVU2</accession>
<dbReference type="PANTHER" id="PTHR43712:SF1">
    <property type="entry name" value="HYPOTHETICAL O-METHYLTRANSFERASE (EUROFUNG)-RELATED"/>
    <property type="match status" value="1"/>
</dbReference>
<evidence type="ECO:0000313" key="8">
    <source>
        <dbReference type="Proteomes" id="UP000800092"/>
    </source>
</evidence>
<evidence type="ECO:0000256" key="3">
    <source>
        <dbReference type="ARBA" id="ARBA00022691"/>
    </source>
</evidence>
<dbReference type="Pfam" id="PF08100">
    <property type="entry name" value="Dimerisation"/>
    <property type="match status" value="1"/>
</dbReference>
<dbReference type="InterPro" id="IPR036388">
    <property type="entry name" value="WH-like_DNA-bd_sf"/>
</dbReference>
<dbReference type="PIRSF" id="PIRSF005739">
    <property type="entry name" value="O-mtase"/>
    <property type="match status" value="1"/>
</dbReference>
<dbReference type="SUPFAM" id="SSF46785">
    <property type="entry name" value="Winged helix' DNA-binding domain"/>
    <property type="match status" value="1"/>
</dbReference>
<dbReference type="InterPro" id="IPR016461">
    <property type="entry name" value="COMT-like"/>
</dbReference>
<reference evidence="7" key="1">
    <citation type="journal article" date="2020" name="Stud. Mycol.">
        <title>101 Dothideomycetes genomes: a test case for predicting lifestyles and emergence of pathogens.</title>
        <authorList>
            <person name="Haridas S."/>
            <person name="Albert R."/>
            <person name="Binder M."/>
            <person name="Bloem J."/>
            <person name="Labutti K."/>
            <person name="Salamov A."/>
            <person name="Andreopoulos B."/>
            <person name="Baker S."/>
            <person name="Barry K."/>
            <person name="Bills G."/>
            <person name="Bluhm B."/>
            <person name="Cannon C."/>
            <person name="Castanera R."/>
            <person name="Culley D."/>
            <person name="Daum C."/>
            <person name="Ezra D."/>
            <person name="Gonzalez J."/>
            <person name="Henrissat B."/>
            <person name="Kuo A."/>
            <person name="Liang C."/>
            <person name="Lipzen A."/>
            <person name="Lutzoni F."/>
            <person name="Magnuson J."/>
            <person name="Mondo S."/>
            <person name="Nolan M."/>
            <person name="Ohm R."/>
            <person name="Pangilinan J."/>
            <person name="Park H.-J."/>
            <person name="Ramirez L."/>
            <person name="Alfaro M."/>
            <person name="Sun H."/>
            <person name="Tritt A."/>
            <person name="Yoshinaga Y."/>
            <person name="Zwiers L.-H."/>
            <person name="Turgeon B."/>
            <person name="Goodwin S."/>
            <person name="Spatafora J."/>
            <person name="Crous P."/>
            <person name="Grigoriev I."/>
        </authorList>
    </citation>
    <scope>NUCLEOTIDE SEQUENCE</scope>
    <source>
        <strain evidence="7">Tuck. ex Michener</strain>
    </source>
</reference>
<keyword evidence="8" id="KW-1185">Reference proteome</keyword>
<dbReference type="GO" id="GO:0032259">
    <property type="term" value="P:methylation"/>
    <property type="evidence" value="ECO:0007669"/>
    <property type="project" value="UniProtKB-KW"/>
</dbReference>
<evidence type="ECO:0000259" key="5">
    <source>
        <dbReference type="Pfam" id="PF00891"/>
    </source>
</evidence>
<dbReference type="OrthoDB" id="2410195at2759"/>
<dbReference type="Pfam" id="PF00891">
    <property type="entry name" value="Methyltransf_2"/>
    <property type="match status" value="1"/>
</dbReference>
<name>A0A6A6GVU2_VIRVR</name>
<evidence type="ECO:0000259" key="6">
    <source>
        <dbReference type="Pfam" id="PF08100"/>
    </source>
</evidence>
<dbReference type="SUPFAM" id="SSF53335">
    <property type="entry name" value="S-adenosyl-L-methionine-dependent methyltransferases"/>
    <property type="match status" value="1"/>
</dbReference>
<dbReference type="AlphaFoldDB" id="A0A6A6GVU2"/>
<keyword evidence="3" id="KW-0949">S-adenosyl-L-methionine</keyword>
<gene>
    <name evidence="7" type="ORF">EV356DRAFT_493369</name>
</gene>
<dbReference type="GO" id="GO:0046983">
    <property type="term" value="F:protein dimerization activity"/>
    <property type="evidence" value="ECO:0007669"/>
    <property type="project" value="InterPro"/>
</dbReference>
<dbReference type="InterPro" id="IPR001077">
    <property type="entry name" value="COMT_C"/>
</dbReference>
<dbReference type="Gene3D" id="3.40.50.150">
    <property type="entry name" value="Vaccinia Virus protein VP39"/>
    <property type="match status" value="1"/>
</dbReference>
<dbReference type="InterPro" id="IPR029063">
    <property type="entry name" value="SAM-dependent_MTases_sf"/>
</dbReference>
<keyword evidence="2 7" id="KW-0808">Transferase</keyword>